<dbReference type="NCBIfam" id="TIGR00688">
    <property type="entry name" value="rarD"/>
    <property type="match status" value="1"/>
</dbReference>
<dbReference type="PANTHER" id="PTHR22911:SF137">
    <property type="entry name" value="SOLUTE CARRIER FAMILY 35 MEMBER G2-RELATED"/>
    <property type="match status" value="1"/>
</dbReference>
<evidence type="ECO:0000256" key="6">
    <source>
        <dbReference type="ARBA" id="ARBA00022989"/>
    </source>
</evidence>
<proteinExistence type="inferred from homology"/>
<feature type="transmembrane region" description="Helical" evidence="8">
    <location>
        <begin position="267"/>
        <end position="289"/>
    </location>
</feature>
<dbReference type="GO" id="GO:0005886">
    <property type="term" value="C:plasma membrane"/>
    <property type="evidence" value="ECO:0007669"/>
    <property type="project" value="UniProtKB-SubCell"/>
</dbReference>
<sequence length="316" mass="34771">MEQRLGYIYGIAAYLCWGAFPLYFALLADIDPYEAVPWRVLTALVFCVLAVTVMRAWSPVFEILRSARMFGWFILASLLLYANWQIFVVGVVTERILETALGYFINPLVTILIGVIVRKERLTRLQWIAVGIAGIGVIISAIAYGQFPLIALSLAFTFGFYGAVRKQTSQHVDALTGLTVETMIASAIAIPQLIVILLLAGRLGAFEHGPAITTLLLLSGVVTAIPLLLFAAGNRRLPLSHMGFIQFTTPILAFLTGYFIFHEEMPLARWIGFAAVWVALIVLLVDMVLSIRRVRRTPAGAEPPLTTGEIATHPVL</sequence>
<feature type="transmembrane region" description="Helical" evidence="8">
    <location>
        <begin position="125"/>
        <end position="143"/>
    </location>
</feature>
<dbReference type="RefSeq" id="WP_218113969.1">
    <property type="nucleotide sequence ID" value="NZ_CAJVAP010000003.1"/>
</dbReference>
<comment type="similarity">
    <text evidence="2">Belongs to the EamA transporter family.</text>
</comment>
<comment type="subcellular location">
    <subcellularLocation>
        <location evidence="1">Cell membrane</location>
        <topology evidence="1">Multi-pass membrane protein</topology>
    </subcellularLocation>
</comment>
<feature type="transmembrane region" description="Helical" evidence="8">
    <location>
        <begin position="149"/>
        <end position="164"/>
    </location>
</feature>
<keyword evidence="3" id="KW-0813">Transport</keyword>
<dbReference type="InterPro" id="IPR000620">
    <property type="entry name" value="EamA_dom"/>
</dbReference>
<dbReference type="InterPro" id="IPR004626">
    <property type="entry name" value="RarD"/>
</dbReference>
<name>A0A916JSD6_9MICO</name>
<feature type="domain" description="EamA" evidence="9">
    <location>
        <begin position="5"/>
        <end position="140"/>
    </location>
</feature>
<evidence type="ECO:0000259" key="9">
    <source>
        <dbReference type="Pfam" id="PF00892"/>
    </source>
</evidence>
<keyword evidence="4" id="KW-1003">Cell membrane</keyword>
<feature type="transmembrane region" description="Helical" evidence="8">
    <location>
        <begin position="184"/>
        <end position="205"/>
    </location>
</feature>
<feature type="transmembrane region" description="Helical" evidence="8">
    <location>
        <begin position="244"/>
        <end position="261"/>
    </location>
</feature>
<keyword evidence="7 8" id="KW-0472">Membrane</keyword>
<evidence type="ECO:0000256" key="1">
    <source>
        <dbReference type="ARBA" id="ARBA00004651"/>
    </source>
</evidence>
<evidence type="ECO:0000256" key="5">
    <source>
        <dbReference type="ARBA" id="ARBA00022692"/>
    </source>
</evidence>
<evidence type="ECO:0000256" key="2">
    <source>
        <dbReference type="ARBA" id="ARBA00007362"/>
    </source>
</evidence>
<feature type="transmembrane region" description="Helical" evidence="8">
    <location>
        <begin position="69"/>
        <end position="88"/>
    </location>
</feature>
<dbReference type="Proteomes" id="UP000693892">
    <property type="component" value="Unassembled WGS sequence"/>
</dbReference>
<dbReference type="AlphaFoldDB" id="A0A916JSD6"/>
<evidence type="ECO:0000256" key="7">
    <source>
        <dbReference type="ARBA" id="ARBA00023136"/>
    </source>
</evidence>
<dbReference type="EMBL" id="CAJVAP010000003">
    <property type="protein sequence ID" value="CAG7599653.1"/>
    <property type="molecule type" value="Genomic_DNA"/>
</dbReference>
<accession>A0A916JSD6</accession>
<evidence type="ECO:0000256" key="4">
    <source>
        <dbReference type="ARBA" id="ARBA00022475"/>
    </source>
</evidence>
<feature type="domain" description="EamA" evidence="9">
    <location>
        <begin position="149"/>
        <end position="284"/>
    </location>
</feature>
<comment type="caution">
    <text evidence="10">The sequence shown here is derived from an EMBL/GenBank/DDBJ whole genome shotgun (WGS) entry which is preliminary data.</text>
</comment>
<keyword evidence="6 8" id="KW-1133">Transmembrane helix</keyword>
<protein>
    <submittedName>
        <fullName evidence="10">Protein RarD</fullName>
    </submittedName>
</protein>
<evidence type="ECO:0000256" key="8">
    <source>
        <dbReference type="SAM" id="Phobius"/>
    </source>
</evidence>
<feature type="transmembrane region" description="Helical" evidence="8">
    <location>
        <begin position="38"/>
        <end position="57"/>
    </location>
</feature>
<organism evidence="10 11">
    <name type="scientific">Leucobacter soli</name>
    <dbReference type="NCBI Taxonomy" id="2812850"/>
    <lineage>
        <taxon>Bacteria</taxon>
        <taxon>Bacillati</taxon>
        <taxon>Actinomycetota</taxon>
        <taxon>Actinomycetes</taxon>
        <taxon>Micrococcales</taxon>
        <taxon>Microbacteriaceae</taxon>
        <taxon>Leucobacter</taxon>
    </lineage>
</organism>
<keyword evidence="5 8" id="KW-0812">Transmembrane</keyword>
<evidence type="ECO:0000313" key="10">
    <source>
        <dbReference type="EMBL" id="CAG7599653.1"/>
    </source>
</evidence>
<dbReference type="Pfam" id="PF00892">
    <property type="entry name" value="EamA"/>
    <property type="match status" value="2"/>
</dbReference>
<feature type="transmembrane region" description="Helical" evidence="8">
    <location>
        <begin position="100"/>
        <end position="118"/>
    </location>
</feature>
<reference evidence="10" key="1">
    <citation type="submission" date="2021-06" db="EMBL/GenBank/DDBJ databases">
        <authorList>
            <person name="Criscuolo A."/>
        </authorList>
    </citation>
    <scope>NUCLEOTIDE SEQUENCE</scope>
    <source>
        <strain evidence="10">CIP111803</strain>
    </source>
</reference>
<evidence type="ECO:0000256" key="3">
    <source>
        <dbReference type="ARBA" id="ARBA00022448"/>
    </source>
</evidence>
<keyword evidence="11" id="KW-1185">Reference proteome</keyword>
<dbReference type="PANTHER" id="PTHR22911">
    <property type="entry name" value="ACYL-MALONYL CONDENSING ENZYME-RELATED"/>
    <property type="match status" value="1"/>
</dbReference>
<feature type="transmembrane region" description="Helical" evidence="8">
    <location>
        <begin position="7"/>
        <end position="26"/>
    </location>
</feature>
<feature type="transmembrane region" description="Helical" evidence="8">
    <location>
        <begin position="211"/>
        <end position="232"/>
    </location>
</feature>
<evidence type="ECO:0000313" key="11">
    <source>
        <dbReference type="Proteomes" id="UP000693892"/>
    </source>
</evidence>
<gene>
    <name evidence="10" type="primary">rarD_1</name>
    <name evidence="10" type="ORF">LEUCIP111803_00314</name>
</gene>